<gene>
    <name evidence="1" type="ORF">BAUCODRAFT_53708</name>
</gene>
<sequence length="102" mass="10882">MDTGAYLRKQGWLGDGHSLDHTGKGIKRPLLVSKKVDVLGVGLNKHTAVSDQWWLRAFDQGLKALGTGQESVLSQVQKHGVSRGGLYGRFVKGDGVPGTIGS</sequence>
<proteinExistence type="predicted"/>
<dbReference type="GeneID" id="19115272"/>
<protein>
    <recommendedName>
        <fullName evidence="3">G-patch domain-containing protein</fullName>
    </recommendedName>
</protein>
<reference evidence="1 2" key="1">
    <citation type="journal article" date="2012" name="PLoS Pathog.">
        <title>Diverse lifestyles and strategies of plant pathogenesis encoded in the genomes of eighteen Dothideomycetes fungi.</title>
        <authorList>
            <person name="Ohm R.A."/>
            <person name="Feau N."/>
            <person name="Henrissat B."/>
            <person name="Schoch C.L."/>
            <person name="Horwitz B.A."/>
            <person name="Barry K.W."/>
            <person name="Condon B.J."/>
            <person name="Copeland A.C."/>
            <person name="Dhillon B."/>
            <person name="Glaser F."/>
            <person name="Hesse C.N."/>
            <person name="Kosti I."/>
            <person name="LaButti K."/>
            <person name="Lindquist E.A."/>
            <person name="Lucas S."/>
            <person name="Salamov A.A."/>
            <person name="Bradshaw R.E."/>
            <person name="Ciuffetti L."/>
            <person name="Hamelin R.C."/>
            <person name="Kema G.H.J."/>
            <person name="Lawrence C."/>
            <person name="Scott J.A."/>
            <person name="Spatafora J.W."/>
            <person name="Turgeon B.G."/>
            <person name="de Wit P.J.G.M."/>
            <person name="Zhong S."/>
            <person name="Goodwin S.B."/>
            <person name="Grigoriev I.V."/>
        </authorList>
    </citation>
    <scope>NUCLEOTIDE SEQUENCE [LARGE SCALE GENOMIC DNA]</scope>
    <source>
        <strain evidence="1 2">UAMH 10762</strain>
    </source>
</reference>
<dbReference type="STRING" id="717646.M2MR35"/>
<accession>M2MR35</accession>
<evidence type="ECO:0000313" key="2">
    <source>
        <dbReference type="Proteomes" id="UP000011761"/>
    </source>
</evidence>
<dbReference type="AlphaFoldDB" id="M2MR35"/>
<dbReference type="OrthoDB" id="3366546at2759"/>
<dbReference type="OMA" id="MRAFDQG"/>
<dbReference type="KEGG" id="bcom:BAUCODRAFT_53708"/>
<dbReference type="eggNOG" id="KOG2809">
    <property type="taxonomic scope" value="Eukaryota"/>
</dbReference>
<feature type="non-terminal residue" evidence="1">
    <location>
        <position position="102"/>
    </location>
</feature>
<dbReference type="RefSeq" id="XP_007673671.1">
    <property type="nucleotide sequence ID" value="XM_007675481.1"/>
</dbReference>
<evidence type="ECO:0008006" key="3">
    <source>
        <dbReference type="Google" id="ProtNLM"/>
    </source>
</evidence>
<dbReference type="Proteomes" id="UP000011761">
    <property type="component" value="Unassembled WGS sequence"/>
</dbReference>
<evidence type="ECO:0000313" key="1">
    <source>
        <dbReference type="EMBL" id="EMC99301.1"/>
    </source>
</evidence>
<dbReference type="EMBL" id="KB445552">
    <property type="protein sequence ID" value="EMC99301.1"/>
    <property type="molecule type" value="Genomic_DNA"/>
</dbReference>
<name>M2MR35_BAUPA</name>
<dbReference type="HOGENOM" id="CLU_2284017_0_0_1"/>
<keyword evidence="2" id="KW-1185">Reference proteome</keyword>
<organism evidence="1 2">
    <name type="scientific">Baudoinia panamericana (strain UAMH 10762)</name>
    <name type="common">Angels' share fungus</name>
    <name type="synonym">Baudoinia compniacensis (strain UAMH 10762)</name>
    <dbReference type="NCBI Taxonomy" id="717646"/>
    <lineage>
        <taxon>Eukaryota</taxon>
        <taxon>Fungi</taxon>
        <taxon>Dikarya</taxon>
        <taxon>Ascomycota</taxon>
        <taxon>Pezizomycotina</taxon>
        <taxon>Dothideomycetes</taxon>
        <taxon>Dothideomycetidae</taxon>
        <taxon>Mycosphaerellales</taxon>
        <taxon>Teratosphaeriaceae</taxon>
        <taxon>Baudoinia</taxon>
    </lineage>
</organism>